<evidence type="ECO:0000256" key="3">
    <source>
        <dbReference type="ARBA" id="ARBA00023180"/>
    </source>
</evidence>
<keyword evidence="2" id="KW-0677">Repeat</keyword>
<protein>
    <submittedName>
        <fullName evidence="6">T9SS type A sorting domain-containing protein</fullName>
    </submittedName>
</protein>
<dbReference type="GO" id="GO:0007229">
    <property type="term" value="P:integrin-mediated signaling pathway"/>
    <property type="evidence" value="ECO:0007669"/>
    <property type="project" value="TreeGrafter"/>
</dbReference>
<keyword evidence="4" id="KW-1133">Transmembrane helix</keyword>
<dbReference type="AlphaFoldDB" id="A0A7C4XKR1"/>
<organism evidence="6">
    <name type="scientific">candidate division WOR-3 bacterium</name>
    <dbReference type="NCBI Taxonomy" id="2052148"/>
    <lineage>
        <taxon>Bacteria</taxon>
        <taxon>Bacteria division WOR-3</taxon>
    </lineage>
</organism>
<dbReference type="InterPro" id="IPR028994">
    <property type="entry name" value="Integrin_alpha_N"/>
</dbReference>
<keyword evidence="4" id="KW-0812">Transmembrane</keyword>
<reference evidence="6" key="1">
    <citation type="journal article" date="2020" name="mSystems">
        <title>Genome- and Community-Level Interaction Insights into Carbon Utilization and Element Cycling Functions of Hydrothermarchaeota in Hydrothermal Sediment.</title>
        <authorList>
            <person name="Zhou Z."/>
            <person name="Liu Y."/>
            <person name="Xu W."/>
            <person name="Pan J."/>
            <person name="Luo Z.H."/>
            <person name="Li M."/>
        </authorList>
    </citation>
    <scope>NUCLEOTIDE SEQUENCE [LARGE SCALE GENOMIC DNA]</scope>
    <source>
        <strain evidence="6">SpSt-774</strain>
    </source>
</reference>
<gene>
    <name evidence="6" type="ORF">ENV60_04715</name>
</gene>
<name>A0A7C4XKR1_UNCW3</name>
<dbReference type="GO" id="GO:0009897">
    <property type="term" value="C:external side of plasma membrane"/>
    <property type="evidence" value="ECO:0007669"/>
    <property type="project" value="TreeGrafter"/>
</dbReference>
<dbReference type="GO" id="GO:0008305">
    <property type="term" value="C:integrin complex"/>
    <property type="evidence" value="ECO:0007669"/>
    <property type="project" value="InterPro"/>
</dbReference>
<dbReference type="InterPro" id="IPR013517">
    <property type="entry name" value="FG-GAP"/>
</dbReference>
<keyword evidence="3" id="KW-0325">Glycoprotein</keyword>
<dbReference type="GO" id="GO:0098609">
    <property type="term" value="P:cell-cell adhesion"/>
    <property type="evidence" value="ECO:0007669"/>
    <property type="project" value="TreeGrafter"/>
</dbReference>
<dbReference type="GO" id="GO:0033627">
    <property type="term" value="P:cell adhesion mediated by integrin"/>
    <property type="evidence" value="ECO:0007669"/>
    <property type="project" value="TreeGrafter"/>
</dbReference>
<dbReference type="Pfam" id="PF18962">
    <property type="entry name" value="Por_Secre_tail"/>
    <property type="match status" value="1"/>
</dbReference>
<keyword evidence="4" id="KW-0472">Membrane</keyword>
<evidence type="ECO:0000313" key="6">
    <source>
        <dbReference type="EMBL" id="HGV97578.1"/>
    </source>
</evidence>
<accession>A0A7C4XKR1</accession>
<dbReference type="PROSITE" id="PS51470">
    <property type="entry name" value="FG_GAP"/>
    <property type="match status" value="3"/>
</dbReference>
<feature type="domain" description="Secretion system C-terminal sorting" evidence="5">
    <location>
        <begin position="558"/>
        <end position="620"/>
    </location>
</feature>
<dbReference type="InterPro" id="IPR000413">
    <property type="entry name" value="Integrin_alpha"/>
</dbReference>
<evidence type="ECO:0000256" key="4">
    <source>
        <dbReference type="SAM" id="Phobius"/>
    </source>
</evidence>
<dbReference type="InterPro" id="IPR013519">
    <property type="entry name" value="Int_alpha_beta-p"/>
</dbReference>
<dbReference type="InterPro" id="IPR026444">
    <property type="entry name" value="Secre_tail"/>
</dbReference>
<dbReference type="EMBL" id="DTGZ01000088">
    <property type="protein sequence ID" value="HGV97578.1"/>
    <property type="molecule type" value="Genomic_DNA"/>
</dbReference>
<dbReference type="SUPFAM" id="SSF69318">
    <property type="entry name" value="Integrin alpha N-terminal domain"/>
    <property type="match status" value="2"/>
</dbReference>
<dbReference type="PRINTS" id="PR01185">
    <property type="entry name" value="INTEGRINA"/>
</dbReference>
<evidence type="ECO:0000256" key="1">
    <source>
        <dbReference type="ARBA" id="ARBA00022729"/>
    </source>
</evidence>
<proteinExistence type="predicted"/>
<evidence type="ECO:0000256" key="2">
    <source>
        <dbReference type="ARBA" id="ARBA00022737"/>
    </source>
</evidence>
<dbReference type="Gene3D" id="2.130.10.130">
    <property type="entry name" value="Integrin alpha, N-terminal"/>
    <property type="match status" value="3"/>
</dbReference>
<dbReference type="SMART" id="SM00191">
    <property type="entry name" value="Int_alpha"/>
    <property type="match status" value="5"/>
</dbReference>
<dbReference type="PANTHER" id="PTHR23220:SF122">
    <property type="entry name" value="INTEGRIN ALPHA-PS1"/>
    <property type="match status" value="1"/>
</dbReference>
<feature type="transmembrane region" description="Helical" evidence="4">
    <location>
        <begin position="69"/>
        <end position="92"/>
    </location>
</feature>
<keyword evidence="1" id="KW-0732">Signal</keyword>
<sequence>MMLKMRIFATAQNDKKGAKSLRGTKWSLRKQGSNLTPSTVIARRSRSNLIFTFLPRISRIISNITNFKFNLILPTAYCLLPTFLLSTCYLLLATPLYAQQTYNLEIIFKTGCPLDSMETFGISLSSAGDVNNDGFEDIIIGSKTVVWAGAQDTSPGHAYIYLGSLTTDTIVDISLPGEHPLDLFGYSVAGLGDINCDSFDDVAVGAPNYSLDSCGRVYVYFGGDSMDSIPDLVLKGSFCAAFGCGIASGDVNGDSWNDIIVGEYWWGNGNGRVYVYYGGPLLDTIPDVIINGHNGESMGITVGSGGDVNSDGFEDIVAGAFNNDEAGTWAGKVYVFLGGNPMDTVPDCWLHGEGATQSLGWFNVDAIRNISFYDRTLTGTELWPNGFMSVNNGKIYILNGGSPPDTIVDVWMVGRDDSSFLGVWSTAVNKVNNDNYGEVLSGAPGDPPDPYGLGMGYLWAGANLMDTIPDAWLKGRYYGDQVGCRVASAGDVNGDSFDEVMFSNYAADSNQTVWVCRYVPGGIQDTQYKIQDRRIEIFPTICRDGFWILDAGYWITDRKLQIKVYDVLGKEVIFYESKKEGAGSKKYKEKMMQIDTRSLPSGVYFIKVEAGDLSVIKKVVKVK</sequence>
<dbReference type="Pfam" id="PF01839">
    <property type="entry name" value="FG-GAP"/>
    <property type="match status" value="4"/>
</dbReference>
<dbReference type="GO" id="GO:0007160">
    <property type="term" value="P:cell-matrix adhesion"/>
    <property type="evidence" value="ECO:0007669"/>
    <property type="project" value="TreeGrafter"/>
</dbReference>
<dbReference type="NCBIfam" id="TIGR04183">
    <property type="entry name" value="Por_Secre_tail"/>
    <property type="match status" value="1"/>
</dbReference>
<dbReference type="PANTHER" id="PTHR23220">
    <property type="entry name" value="INTEGRIN ALPHA"/>
    <property type="match status" value="1"/>
</dbReference>
<dbReference type="GO" id="GO:0005178">
    <property type="term" value="F:integrin binding"/>
    <property type="evidence" value="ECO:0007669"/>
    <property type="project" value="TreeGrafter"/>
</dbReference>
<evidence type="ECO:0000259" key="5">
    <source>
        <dbReference type="Pfam" id="PF18962"/>
    </source>
</evidence>
<comment type="caution">
    <text evidence="6">The sequence shown here is derived from an EMBL/GenBank/DDBJ whole genome shotgun (WGS) entry which is preliminary data.</text>
</comment>